<dbReference type="GO" id="GO:0004497">
    <property type="term" value="F:monooxygenase activity"/>
    <property type="evidence" value="ECO:0007669"/>
    <property type="project" value="UniProtKB-KW"/>
</dbReference>
<dbReference type="InterPro" id="IPR050121">
    <property type="entry name" value="Cytochrome_P450_monoxygenase"/>
</dbReference>
<dbReference type="AlphaFoldDB" id="A0AAD4BFD2"/>
<keyword evidence="9 14" id="KW-0560">Oxidoreductase</keyword>
<evidence type="ECO:0000256" key="5">
    <source>
        <dbReference type="ARBA" id="ARBA00022617"/>
    </source>
</evidence>
<evidence type="ECO:0000256" key="9">
    <source>
        <dbReference type="ARBA" id="ARBA00023002"/>
    </source>
</evidence>
<dbReference type="PROSITE" id="PS00086">
    <property type="entry name" value="CYTOCHROME_P450"/>
    <property type="match status" value="1"/>
</dbReference>
<evidence type="ECO:0000256" key="7">
    <source>
        <dbReference type="ARBA" id="ARBA00022723"/>
    </source>
</evidence>
<comment type="cofactor">
    <cofactor evidence="1 13">
        <name>heme</name>
        <dbReference type="ChEBI" id="CHEBI:30413"/>
    </cofactor>
</comment>
<comment type="similarity">
    <text evidence="4 14">Belongs to the cytochrome P450 family.</text>
</comment>
<keyword evidence="11 14" id="KW-0503">Monooxygenase</keyword>
<dbReference type="EMBL" id="WHUW01000085">
    <property type="protein sequence ID" value="KAF8426819.1"/>
    <property type="molecule type" value="Genomic_DNA"/>
</dbReference>
<comment type="pathway">
    <text evidence="3">Secondary metabolite biosynthesis; terpenoid biosynthesis.</text>
</comment>
<organism evidence="15 16">
    <name type="scientific">Boletus edulis BED1</name>
    <dbReference type="NCBI Taxonomy" id="1328754"/>
    <lineage>
        <taxon>Eukaryota</taxon>
        <taxon>Fungi</taxon>
        <taxon>Dikarya</taxon>
        <taxon>Basidiomycota</taxon>
        <taxon>Agaricomycotina</taxon>
        <taxon>Agaricomycetes</taxon>
        <taxon>Agaricomycetidae</taxon>
        <taxon>Boletales</taxon>
        <taxon>Boletineae</taxon>
        <taxon>Boletaceae</taxon>
        <taxon>Boletoideae</taxon>
        <taxon>Boletus</taxon>
    </lineage>
</organism>
<feature type="binding site" description="axial binding residue" evidence="13">
    <location>
        <position position="352"/>
    </location>
    <ligand>
        <name>heme</name>
        <dbReference type="ChEBI" id="CHEBI:30413"/>
    </ligand>
    <ligandPart>
        <name>Fe</name>
        <dbReference type="ChEBI" id="CHEBI:18248"/>
    </ligandPart>
</feature>
<evidence type="ECO:0000256" key="1">
    <source>
        <dbReference type="ARBA" id="ARBA00001971"/>
    </source>
</evidence>
<dbReference type="SUPFAM" id="SSF48264">
    <property type="entry name" value="Cytochrome P450"/>
    <property type="match status" value="1"/>
</dbReference>
<comment type="subcellular location">
    <subcellularLocation>
        <location evidence="2">Membrane</location>
    </subcellularLocation>
</comment>
<evidence type="ECO:0000256" key="3">
    <source>
        <dbReference type="ARBA" id="ARBA00004721"/>
    </source>
</evidence>
<dbReference type="Gene3D" id="1.10.630.10">
    <property type="entry name" value="Cytochrome P450"/>
    <property type="match status" value="1"/>
</dbReference>
<reference evidence="15" key="2">
    <citation type="journal article" date="2020" name="Nat. Commun.">
        <title>Large-scale genome sequencing of mycorrhizal fungi provides insights into the early evolution of symbiotic traits.</title>
        <authorList>
            <person name="Miyauchi S."/>
            <person name="Kiss E."/>
            <person name="Kuo A."/>
            <person name="Drula E."/>
            <person name="Kohler A."/>
            <person name="Sanchez-Garcia M."/>
            <person name="Morin E."/>
            <person name="Andreopoulos B."/>
            <person name="Barry K.W."/>
            <person name="Bonito G."/>
            <person name="Buee M."/>
            <person name="Carver A."/>
            <person name="Chen C."/>
            <person name="Cichocki N."/>
            <person name="Clum A."/>
            <person name="Culley D."/>
            <person name="Crous P.W."/>
            <person name="Fauchery L."/>
            <person name="Girlanda M."/>
            <person name="Hayes R.D."/>
            <person name="Keri Z."/>
            <person name="LaButti K."/>
            <person name="Lipzen A."/>
            <person name="Lombard V."/>
            <person name="Magnuson J."/>
            <person name="Maillard F."/>
            <person name="Murat C."/>
            <person name="Nolan M."/>
            <person name="Ohm R.A."/>
            <person name="Pangilinan J."/>
            <person name="Pereira M.F."/>
            <person name="Perotto S."/>
            <person name="Peter M."/>
            <person name="Pfister S."/>
            <person name="Riley R."/>
            <person name="Sitrit Y."/>
            <person name="Stielow J.B."/>
            <person name="Szollosi G."/>
            <person name="Zifcakova L."/>
            <person name="Stursova M."/>
            <person name="Spatafora J.W."/>
            <person name="Tedersoo L."/>
            <person name="Vaario L.M."/>
            <person name="Yamada A."/>
            <person name="Yan M."/>
            <person name="Wang P."/>
            <person name="Xu J."/>
            <person name="Bruns T."/>
            <person name="Baldrian P."/>
            <person name="Vilgalys R."/>
            <person name="Dunand C."/>
            <person name="Henrissat B."/>
            <person name="Grigoriev I.V."/>
            <person name="Hibbett D."/>
            <person name="Nagy L.G."/>
            <person name="Martin F.M."/>
        </authorList>
    </citation>
    <scope>NUCLEOTIDE SEQUENCE</scope>
    <source>
        <strain evidence="15">BED1</strain>
    </source>
</reference>
<accession>A0AAD4BFD2</accession>
<dbReference type="InterPro" id="IPR002401">
    <property type="entry name" value="Cyt_P450_E_grp-I"/>
</dbReference>
<keyword evidence="6" id="KW-0812">Transmembrane</keyword>
<evidence type="ECO:0000256" key="4">
    <source>
        <dbReference type="ARBA" id="ARBA00010617"/>
    </source>
</evidence>
<comment type="caution">
    <text evidence="15">The sequence shown here is derived from an EMBL/GenBank/DDBJ whole genome shotgun (WGS) entry which is preliminary data.</text>
</comment>
<dbReference type="PRINTS" id="PR00463">
    <property type="entry name" value="EP450I"/>
</dbReference>
<dbReference type="InterPro" id="IPR036396">
    <property type="entry name" value="Cyt_P450_sf"/>
</dbReference>
<dbReference type="GO" id="GO:0005506">
    <property type="term" value="F:iron ion binding"/>
    <property type="evidence" value="ECO:0007669"/>
    <property type="project" value="InterPro"/>
</dbReference>
<name>A0AAD4BFD2_BOLED</name>
<evidence type="ECO:0000256" key="13">
    <source>
        <dbReference type="PIRSR" id="PIRSR602401-1"/>
    </source>
</evidence>
<reference evidence="15" key="1">
    <citation type="submission" date="2019-10" db="EMBL/GenBank/DDBJ databases">
        <authorList>
            <consortium name="DOE Joint Genome Institute"/>
            <person name="Kuo A."/>
            <person name="Miyauchi S."/>
            <person name="Kiss E."/>
            <person name="Drula E."/>
            <person name="Kohler A."/>
            <person name="Sanchez-Garcia M."/>
            <person name="Andreopoulos B."/>
            <person name="Barry K.W."/>
            <person name="Bonito G."/>
            <person name="Buee M."/>
            <person name="Carver A."/>
            <person name="Chen C."/>
            <person name="Cichocki N."/>
            <person name="Clum A."/>
            <person name="Culley D."/>
            <person name="Crous P.W."/>
            <person name="Fauchery L."/>
            <person name="Girlanda M."/>
            <person name="Hayes R."/>
            <person name="Keri Z."/>
            <person name="LaButti K."/>
            <person name="Lipzen A."/>
            <person name="Lombard V."/>
            <person name="Magnuson J."/>
            <person name="Maillard F."/>
            <person name="Morin E."/>
            <person name="Murat C."/>
            <person name="Nolan M."/>
            <person name="Ohm R."/>
            <person name="Pangilinan J."/>
            <person name="Pereira M."/>
            <person name="Perotto S."/>
            <person name="Peter M."/>
            <person name="Riley R."/>
            <person name="Sitrit Y."/>
            <person name="Stielow B."/>
            <person name="Szollosi G."/>
            <person name="Zifcakova L."/>
            <person name="Stursova M."/>
            <person name="Spatafora J.W."/>
            <person name="Tedersoo L."/>
            <person name="Vaario L.-M."/>
            <person name="Yamada A."/>
            <person name="Yan M."/>
            <person name="Wang P."/>
            <person name="Xu J."/>
            <person name="Bruns T."/>
            <person name="Baldrian P."/>
            <person name="Vilgalys R."/>
            <person name="Henrissat B."/>
            <person name="Grigoriev I.V."/>
            <person name="Hibbett D."/>
            <person name="Nagy L.G."/>
            <person name="Martin F.M."/>
        </authorList>
    </citation>
    <scope>NUCLEOTIDE SEQUENCE</scope>
    <source>
        <strain evidence="15">BED1</strain>
    </source>
</reference>
<evidence type="ECO:0000256" key="14">
    <source>
        <dbReference type="RuleBase" id="RU000461"/>
    </source>
</evidence>
<keyword evidence="12" id="KW-0472">Membrane</keyword>
<evidence type="ECO:0000256" key="11">
    <source>
        <dbReference type="ARBA" id="ARBA00023033"/>
    </source>
</evidence>
<keyword evidence="16" id="KW-1185">Reference proteome</keyword>
<keyword evidence="5 13" id="KW-0349">Heme</keyword>
<sequence>MLDVVFGFVRIVGLRLLPDSLAMALGSLFTSWLMCCTDKYNLVFGQKISSPAFNNDTYASVWDASSKLFAEMVSAQGWSSKDVVELPSIYSVMFKFSLTIFTSAGFGAPLAWSKPPSQGEGDNLSVLECLDIITNTLMFAVAPPSWDLGMETAFQMIPTDASSLRYHTRVHAIPDLFSLLVHASDDVGGKKGLSDDELIGDVFSFLYAGHDTTAQDLTVTLAFLALNDELVSQIREVTEDRDNDTLLFEDYGKLDKVLAAFYEAIRISWTDRSPRSQDTVLNVSDTDEPRMLFVKKGTHVVVDLIGIHYHPRYYSDPEVYRPSRWYAKKQDRSSNVREGGDFTGFSFGPRSCIGCKYSTTEAVCFLANLLRDWQVEPLFLVRPNGKAESVDEWRERVFRADMMLTLGLKDQCPACAAQVNGKDAYDGEHFAFSNSWFSRQMITILFRDGQRTFTQSLFSLLLFMTRFLTFNSSQVRELVRIDLSYLVLPNNQGLLPGNTGNTGNREGI</sequence>
<dbReference type="GO" id="GO:0020037">
    <property type="term" value="F:heme binding"/>
    <property type="evidence" value="ECO:0007669"/>
    <property type="project" value="InterPro"/>
</dbReference>
<evidence type="ECO:0000256" key="12">
    <source>
        <dbReference type="ARBA" id="ARBA00023136"/>
    </source>
</evidence>
<keyword evidence="10 13" id="KW-0408">Iron</keyword>
<dbReference type="InterPro" id="IPR001128">
    <property type="entry name" value="Cyt_P450"/>
</dbReference>
<dbReference type="Pfam" id="PF00067">
    <property type="entry name" value="p450"/>
    <property type="match status" value="1"/>
</dbReference>
<dbReference type="InterPro" id="IPR017972">
    <property type="entry name" value="Cyt_P450_CS"/>
</dbReference>
<evidence type="ECO:0000256" key="2">
    <source>
        <dbReference type="ARBA" id="ARBA00004370"/>
    </source>
</evidence>
<keyword evidence="7 13" id="KW-0479">Metal-binding</keyword>
<gene>
    <name evidence="15" type="ORF">L210DRAFT_3652839</name>
</gene>
<evidence type="ECO:0000256" key="6">
    <source>
        <dbReference type="ARBA" id="ARBA00022692"/>
    </source>
</evidence>
<proteinExistence type="inferred from homology"/>
<keyword evidence="8" id="KW-1133">Transmembrane helix</keyword>
<dbReference type="PANTHER" id="PTHR24305">
    <property type="entry name" value="CYTOCHROME P450"/>
    <property type="match status" value="1"/>
</dbReference>
<protein>
    <submittedName>
        <fullName evidence="15">Cytochrome P450</fullName>
    </submittedName>
</protein>
<dbReference type="GO" id="GO:0016705">
    <property type="term" value="F:oxidoreductase activity, acting on paired donors, with incorporation or reduction of molecular oxygen"/>
    <property type="evidence" value="ECO:0007669"/>
    <property type="project" value="InterPro"/>
</dbReference>
<evidence type="ECO:0000313" key="15">
    <source>
        <dbReference type="EMBL" id="KAF8426819.1"/>
    </source>
</evidence>
<dbReference type="PANTHER" id="PTHR24305:SF166">
    <property type="entry name" value="CYTOCHROME P450 12A4, MITOCHONDRIAL-RELATED"/>
    <property type="match status" value="1"/>
</dbReference>
<evidence type="ECO:0000256" key="8">
    <source>
        <dbReference type="ARBA" id="ARBA00022989"/>
    </source>
</evidence>
<evidence type="ECO:0000256" key="10">
    <source>
        <dbReference type="ARBA" id="ARBA00023004"/>
    </source>
</evidence>
<evidence type="ECO:0000313" key="16">
    <source>
        <dbReference type="Proteomes" id="UP001194468"/>
    </source>
</evidence>
<dbReference type="GO" id="GO:0016020">
    <property type="term" value="C:membrane"/>
    <property type="evidence" value="ECO:0007669"/>
    <property type="project" value="UniProtKB-SubCell"/>
</dbReference>
<dbReference type="Proteomes" id="UP001194468">
    <property type="component" value="Unassembled WGS sequence"/>
</dbReference>